<evidence type="ECO:0000313" key="7">
    <source>
        <dbReference type="EMBL" id="NHM13580.1"/>
    </source>
</evidence>
<evidence type="ECO:0000256" key="4">
    <source>
        <dbReference type="ARBA" id="ARBA00022989"/>
    </source>
</evidence>
<evidence type="ECO:0000313" key="8">
    <source>
        <dbReference type="Proteomes" id="UP000636394"/>
    </source>
</evidence>
<organism evidence="7 8">
    <name type="scientific">Xiamenia xianingshaonis</name>
    <dbReference type="NCBI Taxonomy" id="2682776"/>
    <lineage>
        <taxon>Bacteria</taxon>
        <taxon>Bacillati</taxon>
        <taxon>Actinomycetota</taxon>
        <taxon>Coriobacteriia</taxon>
        <taxon>Eggerthellales</taxon>
        <taxon>Eggerthellaceae</taxon>
        <taxon>Xiamenia</taxon>
    </lineage>
</organism>
<dbReference type="InterPro" id="IPR005226">
    <property type="entry name" value="UPF0014_fam"/>
</dbReference>
<comment type="subcellular location">
    <subcellularLocation>
        <location evidence="1">Membrane</location>
        <topology evidence="1">Multi-pass membrane protein</topology>
    </subcellularLocation>
</comment>
<feature type="transmembrane region" description="Helical" evidence="6">
    <location>
        <begin position="223"/>
        <end position="244"/>
    </location>
</feature>
<evidence type="ECO:0000256" key="1">
    <source>
        <dbReference type="ARBA" id="ARBA00004141"/>
    </source>
</evidence>
<sequence length="265" mass="28027">MSAGVIDIGYLELFGAAAFMLVAAVVAGTLRLRQTKAIVVSTVRCFLQLLAMGLLLVYLFKYQSWWLVCLVLVGMSLAATQIALGRVKGKALNVWPEVFGSIFLSSMIVALIVVEGIVHASPWYDARVLVPISGMVLGNTLSATAVAIDRLFSDMDARSDEITAYLALGATSREAAFPSIRSAIGSGLTPALATMSAAGIVQIPGMMSGQVLAGADPLIAAKYQIVVLLMISAATTLAIVAICFSTYRKRFTPDGCFLSPALRDE</sequence>
<feature type="transmembrane region" description="Helical" evidence="6">
    <location>
        <begin position="37"/>
        <end position="59"/>
    </location>
</feature>
<dbReference type="Pfam" id="PF03649">
    <property type="entry name" value="UPF0014"/>
    <property type="match status" value="1"/>
</dbReference>
<name>A0ABX0IG37_9ACTN</name>
<dbReference type="EMBL" id="WPCR01000002">
    <property type="protein sequence ID" value="NHM13580.1"/>
    <property type="molecule type" value="Genomic_DNA"/>
</dbReference>
<feature type="transmembrane region" description="Helical" evidence="6">
    <location>
        <begin position="183"/>
        <end position="203"/>
    </location>
</feature>
<dbReference type="PANTHER" id="PTHR30028:SF0">
    <property type="entry name" value="PROTEIN ALUMINUM SENSITIVE 3"/>
    <property type="match status" value="1"/>
</dbReference>
<feature type="transmembrane region" description="Helical" evidence="6">
    <location>
        <begin position="65"/>
        <end position="87"/>
    </location>
</feature>
<comment type="similarity">
    <text evidence="2">Belongs to the UPF0014 family.</text>
</comment>
<gene>
    <name evidence="7" type="primary">fetB</name>
    <name evidence="7" type="ORF">GMI68_02135</name>
</gene>
<comment type="caution">
    <text evidence="7">The sequence shown here is derived from an EMBL/GenBank/DDBJ whole genome shotgun (WGS) entry which is preliminary data.</text>
</comment>
<keyword evidence="3 6" id="KW-0812">Transmembrane</keyword>
<protein>
    <submittedName>
        <fullName evidence="7">Iron export ABC transporter permease subunit FetB</fullName>
    </submittedName>
</protein>
<keyword evidence="4 6" id="KW-1133">Transmembrane helix</keyword>
<evidence type="ECO:0000256" key="5">
    <source>
        <dbReference type="ARBA" id="ARBA00023136"/>
    </source>
</evidence>
<keyword evidence="5 6" id="KW-0472">Membrane</keyword>
<dbReference type="RefSeq" id="WP_166338525.1">
    <property type="nucleotide sequence ID" value="NZ_WPCR01000002.1"/>
</dbReference>
<evidence type="ECO:0000256" key="2">
    <source>
        <dbReference type="ARBA" id="ARBA00005268"/>
    </source>
</evidence>
<accession>A0ABX0IG37</accession>
<evidence type="ECO:0000256" key="3">
    <source>
        <dbReference type="ARBA" id="ARBA00022692"/>
    </source>
</evidence>
<keyword evidence="8" id="KW-1185">Reference proteome</keyword>
<proteinExistence type="inferred from homology"/>
<dbReference type="PANTHER" id="PTHR30028">
    <property type="entry name" value="UPF0014 INNER MEMBRANE PROTEIN YBBM-RELATED"/>
    <property type="match status" value="1"/>
</dbReference>
<dbReference type="Proteomes" id="UP000636394">
    <property type="component" value="Unassembled WGS sequence"/>
</dbReference>
<evidence type="ECO:0000256" key="6">
    <source>
        <dbReference type="SAM" id="Phobius"/>
    </source>
</evidence>
<feature type="transmembrane region" description="Helical" evidence="6">
    <location>
        <begin position="99"/>
        <end position="122"/>
    </location>
</feature>
<feature type="transmembrane region" description="Helical" evidence="6">
    <location>
        <begin position="128"/>
        <end position="148"/>
    </location>
</feature>
<feature type="transmembrane region" description="Helical" evidence="6">
    <location>
        <begin position="13"/>
        <end position="30"/>
    </location>
</feature>
<reference evidence="7 8" key="1">
    <citation type="submission" date="2019-11" db="EMBL/GenBank/DDBJ databases">
        <title>Eggerthellaceae novel genus isolated from the rectal contents of marmort.</title>
        <authorList>
            <person name="Zhang G."/>
        </authorList>
    </citation>
    <scope>NUCLEOTIDE SEQUENCE [LARGE SCALE GENOMIC DNA]</scope>
    <source>
        <strain evidence="8">zg-886</strain>
    </source>
</reference>